<keyword evidence="3" id="KW-1133">Transmembrane helix</keyword>
<feature type="chain" id="PRO_5046754712" evidence="5">
    <location>
        <begin position="26"/>
        <end position="284"/>
    </location>
</feature>
<evidence type="ECO:0000256" key="3">
    <source>
        <dbReference type="ARBA" id="ARBA00022989"/>
    </source>
</evidence>
<proteinExistence type="predicted"/>
<dbReference type="Proteomes" id="UP001597273">
    <property type="component" value="Unassembled WGS sequence"/>
</dbReference>
<feature type="signal peptide" evidence="5">
    <location>
        <begin position="1"/>
        <end position="25"/>
    </location>
</feature>
<evidence type="ECO:0000256" key="2">
    <source>
        <dbReference type="ARBA" id="ARBA00022692"/>
    </source>
</evidence>
<dbReference type="PANTHER" id="PTHR30168:SF0">
    <property type="entry name" value="INNER MEMBRANE PROTEIN"/>
    <property type="match status" value="1"/>
</dbReference>
<dbReference type="Pfam" id="PF04228">
    <property type="entry name" value="Zn_peptidase"/>
    <property type="match status" value="1"/>
</dbReference>
<keyword evidence="7" id="KW-1185">Reference proteome</keyword>
<dbReference type="RefSeq" id="WP_204891488.1">
    <property type="nucleotide sequence ID" value="NZ_JBHUFW010000002.1"/>
</dbReference>
<comment type="caution">
    <text evidence="6">The sequence shown here is derived from an EMBL/GenBank/DDBJ whole genome shotgun (WGS) entry which is preliminary data.</text>
</comment>
<protein>
    <submittedName>
        <fullName evidence="6">Neutral zinc metallopeptidase</fullName>
    </submittedName>
</protein>
<evidence type="ECO:0000313" key="6">
    <source>
        <dbReference type="EMBL" id="MFD1861494.1"/>
    </source>
</evidence>
<keyword evidence="2" id="KW-0812">Transmembrane</keyword>
<keyword evidence="5" id="KW-0732">Signal</keyword>
<keyword evidence="4" id="KW-0472">Membrane</keyword>
<dbReference type="EMBL" id="JBHUFW010000002">
    <property type="protein sequence ID" value="MFD1861494.1"/>
    <property type="molecule type" value="Genomic_DNA"/>
</dbReference>
<evidence type="ECO:0000313" key="7">
    <source>
        <dbReference type="Proteomes" id="UP001597273"/>
    </source>
</evidence>
<evidence type="ECO:0000256" key="5">
    <source>
        <dbReference type="SAM" id="SignalP"/>
    </source>
</evidence>
<evidence type="ECO:0000256" key="4">
    <source>
        <dbReference type="ARBA" id="ARBA00023136"/>
    </source>
</evidence>
<accession>A0ABW4QD37</accession>
<dbReference type="PANTHER" id="PTHR30168">
    <property type="entry name" value="PUTATIVE MEMBRANE PROTEIN YPFJ"/>
    <property type="match status" value="1"/>
</dbReference>
<organism evidence="6 7">
    <name type="scientific">Planococcus chinensis</name>
    <dbReference type="NCBI Taxonomy" id="272917"/>
    <lineage>
        <taxon>Bacteria</taxon>
        <taxon>Bacillati</taxon>
        <taxon>Bacillota</taxon>
        <taxon>Bacilli</taxon>
        <taxon>Bacillales</taxon>
        <taxon>Caryophanaceae</taxon>
        <taxon>Planococcus</taxon>
    </lineage>
</organism>
<dbReference type="PROSITE" id="PS51257">
    <property type="entry name" value="PROKAR_LIPOPROTEIN"/>
    <property type="match status" value="1"/>
</dbReference>
<gene>
    <name evidence="6" type="ORF">ACFSDB_01080</name>
</gene>
<sequence>MKWPANILLAAVLVLVLGACGPEQEASTDGDAEEGAVEESTELELVELPKAPAAGAGETLGYGFTAEESSGAMTSFLELAINDVHSMWAEMMVQGGYSMPVVDYILTYEGETEATGCTASGETGPGDAFYCAEEDLIVFVNELAMEIWRSAAEADGGPEAGAKAGDFAVAAAMAHLYAHSLQGEWGWLPAEAEQESPVPAKEMELNAECLTGVWAQSAYGSDMLDTGAVERTMETLAGAGQFDGAENEGEAAPSERAAAFMAGFDSGMVSSCDPYLEGEGATQK</sequence>
<reference evidence="7" key="1">
    <citation type="journal article" date="2019" name="Int. J. Syst. Evol. Microbiol.">
        <title>The Global Catalogue of Microorganisms (GCM) 10K type strain sequencing project: providing services to taxonomists for standard genome sequencing and annotation.</title>
        <authorList>
            <consortium name="The Broad Institute Genomics Platform"/>
            <consortium name="The Broad Institute Genome Sequencing Center for Infectious Disease"/>
            <person name="Wu L."/>
            <person name="Ma J."/>
        </authorList>
    </citation>
    <scope>NUCLEOTIDE SEQUENCE [LARGE SCALE GENOMIC DNA]</scope>
    <source>
        <strain evidence="7">CGMCC 1.15475</strain>
    </source>
</reference>
<name>A0ABW4QD37_9BACL</name>
<dbReference type="InterPro" id="IPR007343">
    <property type="entry name" value="Uncharacterised_pept_Zn_put"/>
</dbReference>
<comment type="subcellular location">
    <subcellularLocation>
        <location evidence="1">Membrane</location>
        <topology evidence="1">Single-pass membrane protein</topology>
    </subcellularLocation>
</comment>
<evidence type="ECO:0000256" key="1">
    <source>
        <dbReference type="ARBA" id="ARBA00004167"/>
    </source>
</evidence>